<accession>A0A8X6Y534</accession>
<dbReference type="Proteomes" id="UP000886998">
    <property type="component" value="Unassembled WGS sequence"/>
</dbReference>
<name>A0A8X6Y534_9ARAC</name>
<comment type="caution">
    <text evidence="2">The sequence shown here is derived from an EMBL/GenBank/DDBJ whole genome shotgun (WGS) entry which is preliminary data.</text>
</comment>
<gene>
    <name evidence="2" type="ORF">TNIN_260621</name>
</gene>
<proteinExistence type="predicted"/>
<dbReference type="EMBL" id="BMAV01015910">
    <property type="protein sequence ID" value="GFY66220.1"/>
    <property type="molecule type" value="Genomic_DNA"/>
</dbReference>
<protein>
    <submittedName>
        <fullName evidence="2">Uncharacterized protein</fullName>
    </submittedName>
</protein>
<sequence>MGSRASNEGDGTRILRNTFLNKLRPGIFDFFSQKPLSAFFRAESFLLPTNADFFPLTTMAMFKGNPHGYGLFMLLSQTPGTQLLKGRSDHPHGAKFGKSYQS</sequence>
<evidence type="ECO:0000313" key="3">
    <source>
        <dbReference type="Proteomes" id="UP000886998"/>
    </source>
</evidence>
<reference evidence="2" key="1">
    <citation type="submission" date="2020-08" db="EMBL/GenBank/DDBJ databases">
        <title>Multicomponent nature underlies the extraordinary mechanical properties of spider dragline silk.</title>
        <authorList>
            <person name="Kono N."/>
            <person name="Nakamura H."/>
            <person name="Mori M."/>
            <person name="Yoshida Y."/>
            <person name="Ohtoshi R."/>
            <person name="Malay A.D."/>
            <person name="Moran D.A.P."/>
            <person name="Tomita M."/>
            <person name="Numata K."/>
            <person name="Arakawa K."/>
        </authorList>
    </citation>
    <scope>NUCLEOTIDE SEQUENCE</scope>
</reference>
<organism evidence="2 3">
    <name type="scientific">Trichonephila inaurata madagascariensis</name>
    <dbReference type="NCBI Taxonomy" id="2747483"/>
    <lineage>
        <taxon>Eukaryota</taxon>
        <taxon>Metazoa</taxon>
        <taxon>Ecdysozoa</taxon>
        <taxon>Arthropoda</taxon>
        <taxon>Chelicerata</taxon>
        <taxon>Arachnida</taxon>
        <taxon>Araneae</taxon>
        <taxon>Araneomorphae</taxon>
        <taxon>Entelegynae</taxon>
        <taxon>Araneoidea</taxon>
        <taxon>Nephilidae</taxon>
        <taxon>Trichonephila</taxon>
        <taxon>Trichonephila inaurata</taxon>
    </lineage>
</organism>
<dbReference type="AlphaFoldDB" id="A0A8X6Y534"/>
<evidence type="ECO:0000256" key="1">
    <source>
        <dbReference type="SAM" id="MobiDB-lite"/>
    </source>
</evidence>
<evidence type="ECO:0000313" key="2">
    <source>
        <dbReference type="EMBL" id="GFY66220.1"/>
    </source>
</evidence>
<keyword evidence="3" id="KW-1185">Reference proteome</keyword>
<feature type="region of interest" description="Disordered" evidence="1">
    <location>
        <begin position="83"/>
        <end position="102"/>
    </location>
</feature>